<proteinExistence type="predicted"/>
<feature type="region of interest" description="Disordered" evidence="1">
    <location>
        <begin position="19"/>
        <end position="40"/>
    </location>
</feature>
<name>A0ABV0WQT4_9TELE</name>
<evidence type="ECO:0000313" key="2">
    <source>
        <dbReference type="EMBL" id="MEQ2271845.1"/>
    </source>
</evidence>
<evidence type="ECO:0000256" key="1">
    <source>
        <dbReference type="SAM" id="MobiDB-lite"/>
    </source>
</evidence>
<dbReference type="EMBL" id="JAHRIM010063187">
    <property type="protein sequence ID" value="MEQ2271845.1"/>
    <property type="molecule type" value="Genomic_DNA"/>
</dbReference>
<feature type="compositionally biased region" description="Basic and acidic residues" evidence="1">
    <location>
        <begin position="19"/>
        <end position="35"/>
    </location>
</feature>
<comment type="caution">
    <text evidence="2">The sequence shown here is derived from an EMBL/GenBank/DDBJ whole genome shotgun (WGS) entry which is preliminary data.</text>
</comment>
<dbReference type="Proteomes" id="UP001444071">
    <property type="component" value="Unassembled WGS sequence"/>
</dbReference>
<evidence type="ECO:0000313" key="3">
    <source>
        <dbReference type="Proteomes" id="UP001444071"/>
    </source>
</evidence>
<gene>
    <name evidence="2" type="ORF">XENORESO_010115</name>
</gene>
<reference evidence="2 3" key="1">
    <citation type="submission" date="2021-06" db="EMBL/GenBank/DDBJ databases">
        <authorList>
            <person name="Palmer J.M."/>
        </authorList>
    </citation>
    <scope>NUCLEOTIDE SEQUENCE [LARGE SCALE GENOMIC DNA]</scope>
    <source>
        <strain evidence="2 3">XR_2019</strain>
        <tissue evidence="2">Muscle</tissue>
    </source>
</reference>
<organism evidence="2 3">
    <name type="scientific">Xenotaenia resolanae</name>
    <dbReference type="NCBI Taxonomy" id="208358"/>
    <lineage>
        <taxon>Eukaryota</taxon>
        <taxon>Metazoa</taxon>
        <taxon>Chordata</taxon>
        <taxon>Craniata</taxon>
        <taxon>Vertebrata</taxon>
        <taxon>Euteleostomi</taxon>
        <taxon>Actinopterygii</taxon>
        <taxon>Neopterygii</taxon>
        <taxon>Teleostei</taxon>
        <taxon>Neoteleostei</taxon>
        <taxon>Acanthomorphata</taxon>
        <taxon>Ovalentaria</taxon>
        <taxon>Atherinomorphae</taxon>
        <taxon>Cyprinodontiformes</taxon>
        <taxon>Goodeidae</taxon>
        <taxon>Xenotaenia</taxon>
    </lineage>
</organism>
<accession>A0ABV0WQT4</accession>
<keyword evidence="3" id="KW-1185">Reference proteome</keyword>
<sequence>MLECCANHPIRKLLYHQRSFSDDSRRSNPREERPRTGRPGLLVGENMLSLCLILAFFTHSSGQLSHVQQYEVVRPQRRPERRTRSLQDNQVRTLDLFIVLVVEL</sequence>
<protein>
    <submittedName>
        <fullName evidence="2">Uncharacterized protein</fullName>
    </submittedName>
</protein>